<evidence type="ECO:0000256" key="4">
    <source>
        <dbReference type="SAM" id="MobiDB-lite"/>
    </source>
</evidence>
<evidence type="ECO:0000313" key="7">
    <source>
        <dbReference type="Proteomes" id="UP000693970"/>
    </source>
</evidence>
<accession>A0A9K3PET0</accession>
<evidence type="ECO:0000256" key="1">
    <source>
        <dbReference type="ARBA" id="ARBA00022722"/>
    </source>
</evidence>
<dbReference type="OrthoDB" id="448399at2759"/>
<dbReference type="GO" id="GO:0008408">
    <property type="term" value="F:3'-5' exonuclease activity"/>
    <property type="evidence" value="ECO:0007669"/>
    <property type="project" value="TreeGrafter"/>
</dbReference>
<dbReference type="SMART" id="SM00479">
    <property type="entry name" value="EXOIII"/>
    <property type="match status" value="1"/>
</dbReference>
<reference evidence="6" key="2">
    <citation type="submission" date="2021-04" db="EMBL/GenBank/DDBJ databases">
        <authorList>
            <person name="Podell S."/>
        </authorList>
    </citation>
    <scope>NUCLEOTIDE SEQUENCE</scope>
    <source>
        <strain evidence="6">Hildebrandi</strain>
    </source>
</reference>
<evidence type="ECO:0000313" key="6">
    <source>
        <dbReference type="EMBL" id="KAG7344713.1"/>
    </source>
</evidence>
<evidence type="ECO:0000256" key="3">
    <source>
        <dbReference type="ARBA" id="ARBA00022839"/>
    </source>
</evidence>
<name>A0A9K3PET0_9STRA</name>
<evidence type="ECO:0000259" key="5">
    <source>
        <dbReference type="SMART" id="SM00479"/>
    </source>
</evidence>
<keyword evidence="1" id="KW-0540">Nuclease</keyword>
<dbReference type="AlphaFoldDB" id="A0A9K3PET0"/>
<comment type="caution">
    <text evidence="6">The sequence shown here is derived from an EMBL/GenBank/DDBJ whole genome shotgun (WGS) entry which is preliminary data.</text>
</comment>
<dbReference type="PANTHER" id="PTHR30231">
    <property type="entry name" value="DNA POLYMERASE III SUBUNIT EPSILON"/>
    <property type="match status" value="1"/>
</dbReference>
<dbReference type="EMBL" id="JAGRRH010000022">
    <property type="protein sequence ID" value="KAG7344713.1"/>
    <property type="molecule type" value="Genomic_DNA"/>
</dbReference>
<proteinExistence type="predicted"/>
<dbReference type="InterPro" id="IPR013520">
    <property type="entry name" value="Ribonucl_H"/>
</dbReference>
<evidence type="ECO:0000256" key="2">
    <source>
        <dbReference type="ARBA" id="ARBA00022801"/>
    </source>
</evidence>
<keyword evidence="7" id="KW-1185">Reference proteome</keyword>
<keyword evidence="3" id="KW-0269">Exonuclease</keyword>
<organism evidence="6 7">
    <name type="scientific">Nitzschia inconspicua</name>
    <dbReference type="NCBI Taxonomy" id="303405"/>
    <lineage>
        <taxon>Eukaryota</taxon>
        <taxon>Sar</taxon>
        <taxon>Stramenopiles</taxon>
        <taxon>Ochrophyta</taxon>
        <taxon>Bacillariophyta</taxon>
        <taxon>Bacillariophyceae</taxon>
        <taxon>Bacillariophycidae</taxon>
        <taxon>Bacillariales</taxon>
        <taxon>Bacillariaceae</taxon>
        <taxon>Nitzschia</taxon>
    </lineage>
</organism>
<protein>
    <submittedName>
        <fullName evidence="6">DNA polymerase III subunit alpha</fullName>
    </submittedName>
</protein>
<sequence length="323" mass="36441">MVTRNVAGRSSSQTQPPTVNHEDHVFYVLVDVQTTGGSRTDDEEIIELAMTVLGPDGTSVEHGYYETLIRPQKQKVSMYVTAVTGITNEMVQTAPDLSTVMIDFFDVVNSSVDTYCGYYYSSSSSSSSSSTSNIDKIILVAHNGRRFALPFLVRSLERHNLEHLLLTNDDRYGYTIDTLDIAERIFPPTNNNNTTLTRRSSQPTNRNLQSLYQFVTGNTTPTVEEEIYRSSSSAVHAMYGIFQKSTVFWKERWGSLLDVTVDGTVVPLLTNNDSDASFYDFDDDSDDDDDYFMERYHDRTTLEQIQDEETDSFGIIEDDGSRS</sequence>
<gene>
    <name evidence="6" type="ORF">IV203_032244</name>
</gene>
<feature type="domain" description="Exonuclease" evidence="5">
    <location>
        <begin position="26"/>
        <end position="251"/>
    </location>
</feature>
<dbReference type="Pfam" id="PF00929">
    <property type="entry name" value="RNase_T"/>
    <property type="match status" value="1"/>
</dbReference>
<feature type="region of interest" description="Disordered" evidence="4">
    <location>
        <begin position="300"/>
        <end position="323"/>
    </location>
</feature>
<keyword evidence="2" id="KW-0378">Hydrolase</keyword>
<dbReference type="CDD" id="cd06127">
    <property type="entry name" value="DEDDh"/>
    <property type="match status" value="1"/>
</dbReference>
<reference evidence="6" key="1">
    <citation type="journal article" date="2021" name="Sci. Rep.">
        <title>Diploid genomic architecture of Nitzschia inconspicua, an elite biomass production diatom.</title>
        <authorList>
            <person name="Oliver A."/>
            <person name="Podell S."/>
            <person name="Pinowska A."/>
            <person name="Traller J.C."/>
            <person name="Smith S.R."/>
            <person name="McClure R."/>
            <person name="Beliaev A."/>
            <person name="Bohutskyi P."/>
            <person name="Hill E.A."/>
            <person name="Rabines A."/>
            <person name="Zheng H."/>
            <person name="Allen L.Z."/>
            <person name="Kuo A."/>
            <person name="Grigoriev I.V."/>
            <person name="Allen A.E."/>
            <person name="Hazlebeck D."/>
            <person name="Allen E.E."/>
        </authorList>
    </citation>
    <scope>NUCLEOTIDE SEQUENCE</scope>
    <source>
        <strain evidence="6">Hildebrandi</strain>
    </source>
</reference>
<dbReference type="PANTHER" id="PTHR30231:SF4">
    <property type="entry name" value="PROTEIN NEN2"/>
    <property type="match status" value="1"/>
</dbReference>
<dbReference type="Proteomes" id="UP000693970">
    <property type="component" value="Unassembled WGS sequence"/>
</dbReference>